<dbReference type="GO" id="GO:0005524">
    <property type="term" value="F:ATP binding"/>
    <property type="evidence" value="ECO:0007669"/>
    <property type="project" value="UniProtKB-KW"/>
</dbReference>
<dbReference type="GO" id="GO:0003724">
    <property type="term" value="F:RNA helicase activity"/>
    <property type="evidence" value="ECO:0007669"/>
    <property type="project" value="UniProtKB-EC"/>
</dbReference>
<evidence type="ECO:0000256" key="2">
    <source>
        <dbReference type="ARBA" id="ARBA00022741"/>
    </source>
</evidence>
<evidence type="ECO:0000313" key="11">
    <source>
        <dbReference type="Proteomes" id="UP000553632"/>
    </source>
</evidence>
<evidence type="ECO:0000256" key="7">
    <source>
        <dbReference type="ARBA" id="ARBA00047984"/>
    </source>
</evidence>
<dbReference type="InterPro" id="IPR001650">
    <property type="entry name" value="Helicase_C-like"/>
</dbReference>
<keyword evidence="5" id="KW-0067">ATP-binding</keyword>
<dbReference type="OMA" id="IKWEDND"/>
<dbReference type="EC" id="3.6.4.13" evidence="1"/>
<keyword evidence="6" id="KW-0694">RNA-binding</keyword>
<evidence type="ECO:0000256" key="1">
    <source>
        <dbReference type="ARBA" id="ARBA00012552"/>
    </source>
</evidence>
<evidence type="ECO:0000256" key="3">
    <source>
        <dbReference type="ARBA" id="ARBA00022801"/>
    </source>
</evidence>
<gene>
    <name evidence="10" type="primary">DDX56_1</name>
    <name evidence="10" type="ORF">FOZ63_003272</name>
</gene>
<dbReference type="PROSITE" id="PS51194">
    <property type="entry name" value="HELICASE_CTER"/>
    <property type="match status" value="1"/>
</dbReference>
<feature type="region of interest" description="Disordered" evidence="8">
    <location>
        <begin position="272"/>
        <end position="304"/>
    </location>
</feature>
<dbReference type="SUPFAM" id="SSF52540">
    <property type="entry name" value="P-loop containing nucleoside triphosphate hydrolases"/>
    <property type="match status" value="1"/>
</dbReference>
<dbReference type="Pfam" id="PF00271">
    <property type="entry name" value="Helicase_C"/>
    <property type="match status" value="1"/>
</dbReference>
<dbReference type="GO" id="GO:0003723">
    <property type="term" value="F:RNA binding"/>
    <property type="evidence" value="ECO:0007669"/>
    <property type="project" value="UniProtKB-KW"/>
</dbReference>
<comment type="caution">
    <text evidence="10">The sequence shown here is derived from an EMBL/GenBank/DDBJ whole genome shotgun (WGS) entry which is preliminary data.</text>
</comment>
<dbReference type="PANTHER" id="PTHR47959">
    <property type="entry name" value="ATP-DEPENDENT RNA HELICASE RHLE-RELATED"/>
    <property type="match status" value="1"/>
</dbReference>
<dbReference type="InterPro" id="IPR027417">
    <property type="entry name" value="P-loop_NTPase"/>
</dbReference>
<dbReference type="GO" id="GO:0005829">
    <property type="term" value="C:cytosol"/>
    <property type="evidence" value="ECO:0007669"/>
    <property type="project" value="TreeGrafter"/>
</dbReference>
<organism evidence="10 11">
    <name type="scientific">Perkinsus olseni</name>
    <name type="common">Perkinsus atlanticus</name>
    <dbReference type="NCBI Taxonomy" id="32597"/>
    <lineage>
        <taxon>Eukaryota</taxon>
        <taxon>Sar</taxon>
        <taxon>Alveolata</taxon>
        <taxon>Perkinsozoa</taxon>
        <taxon>Perkinsea</taxon>
        <taxon>Perkinsida</taxon>
        <taxon>Perkinsidae</taxon>
        <taxon>Perkinsus</taxon>
    </lineage>
</organism>
<feature type="region of interest" description="Disordered" evidence="8">
    <location>
        <begin position="196"/>
        <end position="215"/>
    </location>
</feature>
<keyword evidence="4 10" id="KW-0347">Helicase</keyword>
<dbReference type="Proteomes" id="UP000553632">
    <property type="component" value="Unassembled WGS sequence"/>
</dbReference>
<keyword evidence="2" id="KW-0547">Nucleotide-binding</keyword>
<evidence type="ECO:0000256" key="6">
    <source>
        <dbReference type="ARBA" id="ARBA00022884"/>
    </source>
</evidence>
<comment type="catalytic activity">
    <reaction evidence="7">
        <text>ATP + H2O = ADP + phosphate + H(+)</text>
        <dbReference type="Rhea" id="RHEA:13065"/>
        <dbReference type="ChEBI" id="CHEBI:15377"/>
        <dbReference type="ChEBI" id="CHEBI:15378"/>
        <dbReference type="ChEBI" id="CHEBI:30616"/>
        <dbReference type="ChEBI" id="CHEBI:43474"/>
        <dbReference type="ChEBI" id="CHEBI:456216"/>
        <dbReference type="EC" id="3.6.4.13"/>
    </reaction>
</comment>
<evidence type="ECO:0000256" key="8">
    <source>
        <dbReference type="SAM" id="MobiDB-lite"/>
    </source>
</evidence>
<sequence>MNAIDVLIATNQAVSGSGAEEQAIHRGLDFVDVKAVLNADMPETAREYVHRVGRTARGGANGTALTLVDDFEQWQEVLAEIEEAGVEIEALPLDIAELASLKYRVEDVSHSITKKAVAALRQSELMREVLHSDKMKQQLQENTEDAKALRKSLRQNNAKVAGSTIKKNLKDLPEYLVPQSFLNSLDADGDESNPVKLAALGKGSSAEGKKGKGVKRKMLSDPLKTFESTRKRLLTGSMRDRMLRKEPSNVGVNVESLAPISGRKLWKIRHRKHVGGHSDRAGQPKVNSLAMKKRRKKFQLGGRS</sequence>
<feature type="domain" description="Helicase C-terminal" evidence="9">
    <location>
        <begin position="1"/>
        <end position="99"/>
    </location>
</feature>
<dbReference type="GO" id="GO:0016787">
    <property type="term" value="F:hydrolase activity"/>
    <property type="evidence" value="ECO:0007669"/>
    <property type="project" value="UniProtKB-KW"/>
</dbReference>
<dbReference type="AlphaFoldDB" id="A0A7J6UPS9"/>
<evidence type="ECO:0000256" key="4">
    <source>
        <dbReference type="ARBA" id="ARBA00022806"/>
    </source>
</evidence>
<evidence type="ECO:0000313" key="10">
    <source>
        <dbReference type="EMBL" id="KAF4759319.1"/>
    </source>
</evidence>
<keyword evidence="3" id="KW-0378">Hydrolase</keyword>
<dbReference type="PANTHER" id="PTHR47959:SF21">
    <property type="entry name" value="DEAD-BOX HELICASE 56"/>
    <property type="match status" value="1"/>
</dbReference>
<evidence type="ECO:0000259" key="9">
    <source>
        <dbReference type="PROSITE" id="PS51194"/>
    </source>
</evidence>
<evidence type="ECO:0000256" key="5">
    <source>
        <dbReference type="ARBA" id="ARBA00022840"/>
    </source>
</evidence>
<reference evidence="10 11" key="1">
    <citation type="submission" date="2020-04" db="EMBL/GenBank/DDBJ databases">
        <title>Perkinsus olseni comparative genomics.</title>
        <authorList>
            <person name="Bogema D.R."/>
        </authorList>
    </citation>
    <scope>NUCLEOTIDE SEQUENCE [LARGE SCALE GENOMIC DNA]</scope>
    <source>
        <strain evidence="10 11">ATCC PRA-207</strain>
    </source>
</reference>
<name>A0A7J6UPS9_PEROL</name>
<proteinExistence type="predicted"/>
<dbReference type="EMBL" id="JABANO010000325">
    <property type="protein sequence ID" value="KAF4759319.1"/>
    <property type="molecule type" value="Genomic_DNA"/>
</dbReference>
<keyword evidence="11" id="KW-1185">Reference proteome</keyword>
<dbReference type="InterPro" id="IPR050079">
    <property type="entry name" value="DEAD_box_RNA_helicase"/>
</dbReference>
<protein>
    <recommendedName>
        <fullName evidence="1">RNA helicase</fullName>
        <ecNumber evidence="1">3.6.4.13</ecNumber>
    </recommendedName>
</protein>
<accession>A0A7J6UPS9</accession>
<dbReference type="Gene3D" id="3.40.50.300">
    <property type="entry name" value="P-loop containing nucleotide triphosphate hydrolases"/>
    <property type="match status" value="1"/>
</dbReference>